<dbReference type="Pfam" id="PF13333">
    <property type="entry name" value="rve_2"/>
    <property type="match status" value="1"/>
</dbReference>
<evidence type="ECO:0000256" key="2">
    <source>
        <dbReference type="SAM" id="MobiDB-lite"/>
    </source>
</evidence>
<dbReference type="SUPFAM" id="SSF53098">
    <property type="entry name" value="Ribonuclease H-like"/>
    <property type="match status" value="1"/>
</dbReference>
<dbReference type="InterPro" id="IPR001584">
    <property type="entry name" value="Integrase_cat-core"/>
</dbReference>
<evidence type="ECO:0000259" key="3">
    <source>
        <dbReference type="PROSITE" id="PS50994"/>
    </source>
</evidence>
<dbReference type="GO" id="GO:0043565">
    <property type="term" value="F:sequence-specific DNA binding"/>
    <property type="evidence" value="ECO:0007669"/>
    <property type="project" value="InterPro"/>
</dbReference>
<dbReference type="Proteomes" id="UP000319837">
    <property type="component" value="Unassembled WGS sequence"/>
</dbReference>
<dbReference type="Pfam" id="PF13276">
    <property type="entry name" value="HTH_21"/>
    <property type="match status" value="1"/>
</dbReference>
<dbReference type="NCBIfam" id="NF033516">
    <property type="entry name" value="transpos_IS3"/>
    <property type="match status" value="1"/>
</dbReference>
<organism evidence="4 5">
    <name type="scientific">Niallia circulans</name>
    <name type="common">Bacillus circulans</name>
    <dbReference type="NCBI Taxonomy" id="1397"/>
    <lineage>
        <taxon>Bacteria</taxon>
        <taxon>Bacillati</taxon>
        <taxon>Bacillota</taxon>
        <taxon>Bacilli</taxon>
        <taxon>Bacillales</taxon>
        <taxon>Bacillaceae</taxon>
        <taxon>Niallia</taxon>
    </lineage>
</organism>
<gene>
    <name evidence="4" type="ORF">CEQ21_26315</name>
</gene>
<evidence type="ECO:0000313" key="4">
    <source>
        <dbReference type="EMBL" id="TRZ38883.1"/>
    </source>
</evidence>
<dbReference type="InterPro" id="IPR010921">
    <property type="entry name" value="Trp_repressor/repl_initiator"/>
</dbReference>
<dbReference type="Pfam" id="PF00665">
    <property type="entry name" value="rve"/>
    <property type="match status" value="1"/>
</dbReference>
<feature type="domain" description="Integrase catalytic" evidence="3">
    <location>
        <begin position="292"/>
        <end position="459"/>
    </location>
</feature>
<proteinExistence type="predicted"/>
<reference evidence="5" key="1">
    <citation type="submission" date="2018-10" db="EMBL/GenBank/DDBJ databases">
        <title>FDA dAtabase for Regulatory Grade micrObial Sequences (FDA-ARGOS): Supporting development and validation of Infectious Disease Dx tests.</title>
        <authorList>
            <person name="Minogue T."/>
            <person name="Wolcott M."/>
            <person name="Wasieloski L."/>
            <person name="Aguilar W."/>
            <person name="Moore D."/>
            <person name="Tallon L."/>
            <person name="Sadzewicz L."/>
            <person name="Sengamalay N."/>
            <person name="Ott S."/>
            <person name="Godinez A."/>
            <person name="Nagaraj S."/>
            <person name="Vavikolanu K."/>
            <person name="Vyas G."/>
            <person name="Nadendla S."/>
            <person name="George J."/>
            <person name="Sichtig H."/>
        </authorList>
    </citation>
    <scope>NUCLEOTIDE SEQUENCE [LARGE SCALE GENOMIC DNA]</scope>
    <source>
        <strain evidence="5">FDAARGOS_343</strain>
    </source>
</reference>
<dbReference type="PANTHER" id="PTHR46889:SF4">
    <property type="entry name" value="TRANSPOSASE INSO FOR INSERTION SEQUENCE ELEMENT IS911B-RELATED"/>
    <property type="match status" value="1"/>
</dbReference>
<dbReference type="Gene3D" id="3.30.420.10">
    <property type="entry name" value="Ribonuclease H-like superfamily/Ribonuclease H"/>
    <property type="match status" value="1"/>
</dbReference>
<dbReference type="InterPro" id="IPR036388">
    <property type="entry name" value="WH-like_DNA-bd_sf"/>
</dbReference>
<dbReference type="SUPFAM" id="SSF48295">
    <property type="entry name" value="TrpR-like"/>
    <property type="match status" value="1"/>
</dbReference>
<dbReference type="Gene3D" id="1.10.10.10">
    <property type="entry name" value="Winged helix-like DNA-binding domain superfamily/Winged helix DNA-binding domain"/>
    <property type="match status" value="1"/>
</dbReference>
<protein>
    <submittedName>
        <fullName evidence="4">IS3 family transposase</fullName>
    </submittedName>
</protein>
<dbReference type="AlphaFoldDB" id="A0A553SPG0"/>
<name>A0A553SPG0_NIACI</name>
<dbReference type="InterPro" id="IPR012337">
    <property type="entry name" value="RNaseH-like_sf"/>
</dbReference>
<dbReference type="SUPFAM" id="SSF46689">
    <property type="entry name" value="Homeodomain-like"/>
    <property type="match status" value="1"/>
</dbReference>
<dbReference type="GO" id="GO:0015074">
    <property type="term" value="P:DNA integration"/>
    <property type="evidence" value="ECO:0007669"/>
    <property type="project" value="InterPro"/>
</dbReference>
<dbReference type="RefSeq" id="WP_185767083.1">
    <property type="nucleotide sequence ID" value="NZ_RIBP01000004.1"/>
</dbReference>
<dbReference type="InterPro" id="IPR036397">
    <property type="entry name" value="RNaseH_sf"/>
</dbReference>
<evidence type="ECO:0000256" key="1">
    <source>
        <dbReference type="ARBA" id="ARBA00002286"/>
    </source>
</evidence>
<comment type="function">
    <text evidence="1">Involved in the transposition of the insertion sequence.</text>
</comment>
<dbReference type="InterPro" id="IPR025948">
    <property type="entry name" value="HTH-like_dom"/>
</dbReference>
<accession>A0A553SPG0</accession>
<dbReference type="Pfam" id="PF13518">
    <property type="entry name" value="HTH_28"/>
    <property type="match status" value="1"/>
</dbReference>
<dbReference type="PROSITE" id="PS50994">
    <property type="entry name" value="INTEGRASE"/>
    <property type="match status" value="1"/>
</dbReference>
<feature type="region of interest" description="Disordered" evidence="2">
    <location>
        <begin position="111"/>
        <end position="143"/>
    </location>
</feature>
<dbReference type="InterPro" id="IPR009057">
    <property type="entry name" value="Homeodomain-like_sf"/>
</dbReference>
<dbReference type="PANTHER" id="PTHR46889">
    <property type="entry name" value="TRANSPOSASE INSF FOR INSERTION SEQUENCE IS3B-RELATED"/>
    <property type="match status" value="1"/>
</dbReference>
<dbReference type="InterPro" id="IPR055247">
    <property type="entry name" value="InsJ-like_HTH"/>
</dbReference>
<evidence type="ECO:0000313" key="5">
    <source>
        <dbReference type="Proteomes" id="UP000319837"/>
    </source>
</evidence>
<dbReference type="InterPro" id="IPR050900">
    <property type="entry name" value="Transposase_IS3/IS150/IS904"/>
</dbReference>
<dbReference type="InterPro" id="IPR048020">
    <property type="entry name" value="Transpos_IS3"/>
</dbReference>
<comment type="caution">
    <text evidence="4">The sequence shown here is derived from an EMBL/GenBank/DDBJ whole genome shotgun (WGS) entry which is preliminary data.</text>
</comment>
<feature type="compositionally biased region" description="Basic residues" evidence="2">
    <location>
        <begin position="115"/>
        <end position="126"/>
    </location>
</feature>
<dbReference type="EMBL" id="RIBP01000004">
    <property type="protein sequence ID" value="TRZ38883.1"/>
    <property type="molecule type" value="Genomic_DNA"/>
</dbReference>
<sequence length="463" mass="54396">MAKYSGNFKLKIVQEYLKSALSYDRLAQKYSIPSSSPIKNWVSAYKAFGEKGLQRKIANEEYPVQFKLDVLHFRKQTGASFQETAIQFRINNPSLIANWNSKLEKEGIEGLQQKAKGRPSMSKKPKTTANKQNKPMSREEQLERENEMLRLEVAYLKKLKAFRENPDAFLEKAQAAIAFELKEEGFRLKDVLTQVEIPEATYHYQIKQMKQKDPNETWETLILETFEKHKGRYGYRRIHAELKMQGYPVNHKKVQRIMKKLGLKCEKFVRKSRYKSYKGTVGKVAKNRLNRRFHTPHTLQKVVTDVTEFKCTNDEKLYLSPIMDLYNGEIIGFSMSKSPTLEFVMDSLKQVLPIIQERAKYRTTIHSDQGWHYQHYKWVQTLKENKMYQSMSRKATCADNAAMENFFGLLKQEMYYGEQLISYETLNMKIEKYIHYYNNDRIKQKLAGMSPVKFRTHASQLAA</sequence>